<protein>
    <submittedName>
        <fullName evidence="2">TIM barrel protein</fullName>
    </submittedName>
</protein>
<dbReference type="Gene3D" id="3.20.20.150">
    <property type="entry name" value="Divalent-metal-dependent TIM barrel enzymes"/>
    <property type="match status" value="1"/>
</dbReference>
<dbReference type="PANTHER" id="PTHR12110:SF52">
    <property type="entry name" value="XYLOSE ISOMERASE"/>
    <property type="match status" value="1"/>
</dbReference>
<accession>A0A6P1VXL3</accession>
<sequence>MQLGISTYTYGWAIGSSDNRPPHPLDEIELLNRTTQFGLNLVQFGDNWALHELPADRLEALRQQAVQQEIQLEIGARGLTEQHLDHYIHLSSQLNSRLLRFVIDTSVYKPAIEAVVSLLKNALPDLIKTGITLGLENHDRLLVSEFATIMEQVDHPQVGICLDSVNSMGAGEGLAEVVRTLAPYTVNLHLKDFGIQRLPHLMGFQIDGRIAGQGMLNIPWLVEQVVPYKRCQTAILEQWVVPESTLDKSICKEENWALESINYLKSTHLFKPINEVINSNFYD</sequence>
<dbReference type="AlphaFoldDB" id="A0A6P1VXL3"/>
<name>A0A6P1VXL3_9BACT</name>
<evidence type="ECO:0000313" key="3">
    <source>
        <dbReference type="Proteomes" id="UP000464577"/>
    </source>
</evidence>
<dbReference type="InterPro" id="IPR013022">
    <property type="entry name" value="Xyl_isomerase-like_TIM-brl"/>
</dbReference>
<dbReference type="KEGG" id="senf:GJR95_23860"/>
<dbReference type="InterPro" id="IPR050312">
    <property type="entry name" value="IolE/XylAMocC-like"/>
</dbReference>
<evidence type="ECO:0000313" key="2">
    <source>
        <dbReference type="EMBL" id="QHV97853.1"/>
    </source>
</evidence>
<reference evidence="2 3" key="1">
    <citation type="submission" date="2019-11" db="EMBL/GenBank/DDBJ databases">
        <title>Spirosoma endbachense sp. nov., isolated from a natural salt meadow.</title>
        <authorList>
            <person name="Rojas J."/>
            <person name="Ambika Manirajan B."/>
            <person name="Ratering S."/>
            <person name="Suarez C."/>
            <person name="Geissler-Plaum R."/>
            <person name="Schnell S."/>
        </authorList>
    </citation>
    <scope>NUCLEOTIDE SEQUENCE [LARGE SCALE GENOMIC DNA]</scope>
    <source>
        <strain evidence="2 3">I-24</strain>
    </source>
</reference>
<dbReference type="PANTHER" id="PTHR12110">
    <property type="entry name" value="HYDROXYPYRUVATE ISOMERASE"/>
    <property type="match status" value="1"/>
</dbReference>
<feature type="domain" description="Xylose isomerase-like TIM barrel" evidence="1">
    <location>
        <begin position="82"/>
        <end position="266"/>
    </location>
</feature>
<gene>
    <name evidence="2" type="ORF">GJR95_23860</name>
</gene>
<organism evidence="2 3">
    <name type="scientific">Spirosoma endbachense</name>
    <dbReference type="NCBI Taxonomy" id="2666025"/>
    <lineage>
        <taxon>Bacteria</taxon>
        <taxon>Pseudomonadati</taxon>
        <taxon>Bacteroidota</taxon>
        <taxon>Cytophagia</taxon>
        <taxon>Cytophagales</taxon>
        <taxon>Cytophagaceae</taxon>
        <taxon>Spirosoma</taxon>
    </lineage>
</organism>
<dbReference type="Proteomes" id="UP000464577">
    <property type="component" value="Chromosome"/>
</dbReference>
<dbReference type="RefSeq" id="WP_162388266.1">
    <property type="nucleotide sequence ID" value="NZ_CP045997.1"/>
</dbReference>
<keyword evidence="3" id="KW-1185">Reference proteome</keyword>
<dbReference type="EMBL" id="CP045997">
    <property type="protein sequence ID" value="QHV97853.1"/>
    <property type="molecule type" value="Genomic_DNA"/>
</dbReference>
<dbReference type="InterPro" id="IPR036237">
    <property type="entry name" value="Xyl_isomerase-like_sf"/>
</dbReference>
<dbReference type="SUPFAM" id="SSF51658">
    <property type="entry name" value="Xylose isomerase-like"/>
    <property type="match status" value="1"/>
</dbReference>
<proteinExistence type="predicted"/>
<evidence type="ECO:0000259" key="1">
    <source>
        <dbReference type="Pfam" id="PF01261"/>
    </source>
</evidence>
<dbReference type="Pfam" id="PF01261">
    <property type="entry name" value="AP_endonuc_2"/>
    <property type="match status" value="1"/>
</dbReference>